<name>A0A1A7Z2N5_9TELE</name>
<dbReference type="AlphaFoldDB" id="A0A1A7Z2N5"/>
<feature type="transmembrane region" description="Helical" evidence="1">
    <location>
        <begin position="26"/>
        <end position="47"/>
    </location>
</feature>
<proteinExistence type="predicted"/>
<sequence>FPSGVSTAGLHGGAVGSPAGCWIDSSLSACCLRVLTVLPWVFFWYLFPPTH</sequence>
<reference evidence="2" key="1">
    <citation type="submission" date="2016-05" db="EMBL/GenBank/DDBJ databases">
        <authorList>
            <person name="Lavstsen T."/>
            <person name="Jespersen J.S."/>
        </authorList>
    </citation>
    <scope>NUCLEOTIDE SEQUENCE</scope>
    <source>
        <tissue evidence="2">Brain</tissue>
    </source>
</reference>
<keyword evidence="1" id="KW-0472">Membrane</keyword>
<organism evidence="2">
    <name type="scientific">Iconisemion striatum</name>
    <dbReference type="NCBI Taxonomy" id="60296"/>
    <lineage>
        <taxon>Eukaryota</taxon>
        <taxon>Metazoa</taxon>
        <taxon>Chordata</taxon>
        <taxon>Craniata</taxon>
        <taxon>Vertebrata</taxon>
        <taxon>Euteleostomi</taxon>
        <taxon>Actinopterygii</taxon>
        <taxon>Neopterygii</taxon>
        <taxon>Teleostei</taxon>
        <taxon>Neoteleostei</taxon>
        <taxon>Acanthomorphata</taxon>
        <taxon>Ovalentaria</taxon>
        <taxon>Atherinomorphae</taxon>
        <taxon>Cyprinodontiformes</taxon>
        <taxon>Nothobranchiidae</taxon>
        <taxon>Iconisemion</taxon>
    </lineage>
</organism>
<feature type="non-terminal residue" evidence="2">
    <location>
        <position position="1"/>
    </location>
</feature>
<keyword evidence="1" id="KW-1133">Transmembrane helix</keyword>
<evidence type="ECO:0000313" key="2">
    <source>
        <dbReference type="EMBL" id="SBP37112.1"/>
    </source>
</evidence>
<keyword evidence="1" id="KW-0812">Transmembrane</keyword>
<protein>
    <submittedName>
        <fullName evidence="2">Uncharacterized protein</fullName>
    </submittedName>
</protein>
<accession>A0A1A7Z2N5</accession>
<dbReference type="EMBL" id="HADX01014880">
    <property type="protein sequence ID" value="SBP37112.1"/>
    <property type="molecule type" value="Transcribed_RNA"/>
</dbReference>
<gene>
    <name evidence="2" type="primary">OLA.27392</name>
</gene>
<reference evidence="2" key="2">
    <citation type="submission" date="2016-06" db="EMBL/GenBank/DDBJ databases">
        <title>The genome of a short-lived fish provides insights into sex chromosome evolution and the genetic control of aging.</title>
        <authorList>
            <person name="Reichwald K."/>
            <person name="Felder M."/>
            <person name="Petzold A."/>
            <person name="Koch P."/>
            <person name="Groth M."/>
            <person name="Platzer M."/>
        </authorList>
    </citation>
    <scope>NUCLEOTIDE SEQUENCE</scope>
    <source>
        <tissue evidence="2">Brain</tissue>
    </source>
</reference>
<evidence type="ECO:0000256" key="1">
    <source>
        <dbReference type="SAM" id="Phobius"/>
    </source>
</evidence>